<organism evidence="10 11">
    <name type="scientific">Ramazzottius varieornatus</name>
    <name type="common">Water bear</name>
    <name type="synonym">Tardigrade</name>
    <dbReference type="NCBI Taxonomy" id="947166"/>
    <lineage>
        <taxon>Eukaryota</taxon>
        <taxon>Metazoa</taxon>
        <taxon>Ecdysozoa</taxon>
        <taxon>Tardigrada</taxon>
        <taxon>Eutardigrada</taxon>
        <taxon>Parachela</taxon>
        <taxon>Hypsibioidea</taxon>
        <taxon>Ramazzottiidae</taxon>
        <taxon>Ramazzottius</taxon>
    </lineage>
</organism>
<dbReference type="InterPro" id="IPR034209">
    <property type="entry name" value="PUF60_RRM1"/>
</dbReference>
<evidence type="ECO:0000313" key="11">
    <source>
        <dbReference type="Proteomes" id="UP000186922"/>
    </source>
</evidence>
<evidence type="ECO:0000256" key="6">
    <source>
        <dbReference type="ARBA" id="ARBA00023242"/>
    </source>
</evidence>
<dbReference type="OrthoDB" id="20943at2759"/>
<dbReference type="Gene3D" id="3.30.70.330">
    <property type="match status" value="3"/>
</dbReference>
<gene>
    <name evidence="10" type="primary">RvY_09519-1</name>
    <name evidence="10" type="synonym">RvY_09519.1</name>
    <name evidence="10" type="ORF">RvY_09519</name>
</gene>
<dbReference type="AlphaFoldDB" id="A0A1D1VE65"/>
<dbReference type="EMBL" id="BDGG01000004">
    <property type="protein sequence ID" value="GAU98362.1"/>
    <property type="molecule type" value="Genomic_DNA"/>
</dbReference>
<dbReference type="SUPFAM" id="SSF54928">
    <property type="entry name" value="RNA-binding domain, RBD"/>
    <property type="match status" value="3"/>
</dbReference>
<accession>A0A1D1VE65</accession>
<dbReference type="SMART" id="SM00361">
    <property type="entry name" value="RRM_1"/>
    <property type="match status" value="2"/>
</dbReference>
<proteinExistence type="inferred from homology"/>
<protein>
    <recommendedName>
        <fullName evidence="9">RRM domain-containing protein</fullName>
    </recommendedName>
</protein>
<feature type="compositionally biased region" description="Basic and acidic residues" evidence="8">
    <location>
        <begin position="363"/>
        <end position="373"/>
    </location>
</feature>
<evidence type="ECO:0000256" key="8">
    <source>
        <dbReference type="SAM" id="MobiDB-lite"/>
    </source>
</evidence>
<keyword evidence="3" id="KW-0507">mRNA processing</keyword>
<evidence type="ECO:0000256" key="4">
    <source>
        <dbReference type="ARBA" id="ARBA00022884"/>
    </source>
</evidence>
<dbReference type="GO" id="GO:0006376">
    <property type="term" value="P:mRNA splice site recognition"/>
    <property type="evidence" value="ECO:0007669"/>
    <property type="project" value="TreeGrafter"/>
</dbReference>
<reference evidence="10 11" key="1">
    <citation type="journal article" date="2016" name="Nat. Commun.">
        <title>Extremotolerant tardigrade genome and improved radiotolerance of human cultured cells by tardigrade-unique protein.</title>
        <authorList>
            <person name="Hashimoto T."/>
            <person name="Horikawa D.D."/>
            <person name="Saito Y."/>
            <person name="Kuwahara H."/>
            <person name="Kozuka-Hata H."/>
            <person name="Shin-I T."/>
            <person name="Minakuchi Y."/>
            <person name="Ohishi K."/>
            <person name="Motoyama A."/>
            <person name="Aizu T."/>
            <person name="Enomoto A."/>
            <person name="Kondo K."/>
            <person name="Tanaka S."/>
            <person name="Hara Y."/>
            <person name="Koshikawa S."/>
            <person name="Sagara H."/>
            <person name="Miura T."/>
            <person name="Yokobori S."/>
            <person name="Miyagawa K."/>
            <person name="Suzuki Y."/>
            <person name="Kubo T."/>
            <person name="Oyama M."/>
            <person name="Kohara Y."/>
            <person name="Fujiyama A."/>
            <person name="Arakawa K."/>
            <person name="Katayama T."/>
            <person name="Toyoda A."/>
            <person name="Kunieda T."/>
        </authorList>
    </citation>
    <scope>NUCLEOTIDE SEQUENCE [LARGE SCALE GENOMIC DNA]</scope>
    <source>
        <strain evidence="10 11">YOKOZUNA-1</strain>
    </source>
</reference>
<comment type="subcellular location">
    <subcellularLocation>
        <location evidence="1">Nucleus</location>
    </subcellularLocation>
</comment>
<dbReference type="GO" id="GO:0071011">
    <property type="term" value="C:precatalytic spliceosome"/>
    <property type="evidence" value="ECO:0007669"/>
    <property type="project" value="TreeGrafter"/>
</dbReference>
<dbReference type="InterPro" id="IPR012677">
    <property type="entry name" value="Nucleotide-bd_a/b_plait_sf"/>
</dbReference>
<dbReference type="InterPro" id="IPR000504">
    <property type="entry name" value="RRM_dom"/>
</dbReference>
<sequence length="510" mass="55574">MEDASMSPGGQLANLQNGDNAKQVGKIIAGPGAKNELPLILSMNLTDNITEEQRSRISKARKYATEQSTKYVLMKQTLAHQQQQQKHLQRQQALMLMCRVYVGSISFELKEETIKTAFAPYGPIRSVNMSYDPVLNKHKGFAFVEYELPEAAQLALEGMGGAIIGGRNVKVGRPSNMPQAQPLVEEVLAEAALGTRVYLASIHPDIGEDDLKSVFEAFGKIVSVQLARVSPGGRHKGYGHIEYENFQSAQDSIASMNMFDLGGMLLRVGKAIMPPNTSIQSMALTPGGLPTASAVAAAAVTAKLQALEAVSSSPPARVRSITPPPPVSVNIPPPGFAIAPPPIGVVIPKGAMRSDENTNGSSSDKKESKKRELSPAVEEELPQTLHHQENVVIKGSSARHLIMQKLVRQDKTSVVVLRNMVTPEEVDDTLKEEIEEECSQYGTVKHVVIYQERENDSDDAPQNVKIFVEFEAPDGAENAKKGLNGRFFAGRVVKADIYDRDLFEYQDYSA</sequence>
<evidence type="ECO:0000256" key="7">
    <source>
        <dbReference type="PROSITE-ProRule" id="PRU00176"/>
    </source>
</evidence>
<comment type="caution">
    <text evidence="10">The sequence shown here is derived from an EMBL/GenBank/DDBJ whole genome shotgun (WGS) entry which is preliminary data.</text>
</comment>
<evidence type="ECO:0000259" key="9">
    <source>
        <dbReference type="PROSITE" id="PS50102"/>
    </source>
</evidence>
<feature type="domain" description="RRM" evidence="9">
    <location>
        <begin position="98"/>
        <end position="176"/>
    </location>
</feature>
<dbReference type="GO" id="GO:0071013">
    <property type="term" value="C:catalytic step 2 spliceosome"/>
    <property type="evidence" value="ECO:0007669"/>
    <property type="project" value="TreeGrafter"/>
</dbReference>
<comment type="similarity">
    <text evidence="2">Belongs to the RRM half pint family.</text>
</comment>
<feature type="region of interest" description="Disordered" evidence="8">
    <location>
        <begin position="347"/>
        <end position="380"/>
    </location>
</feature>
<dbReference type="GO" id="GO:0000381">
    <property type="term" value="P:regulation of alternative mRNA splicing, via spliceosome"/>
    <property type="evidence" value="ECO:0007669"/>
    <property type="project" value="TreeGrafter"/>
</dbReference>
<evidence type="ECO:0000256" key="2">
    <source>
        <dbReference type="ARBA" id="ARBA00005987"/>
    </source>
</evidence>
<keyword evidence="5" id="KW-0508">mRNA splicing</keyword>
<keyword evidence="4 7" id="KW-0694">RNA-binding</keyword>
<dbReference type="PANTHER" id="PTHR47330:SF1">
    <property type="entry name" value="POLY(U)-BINDING-SPLICING FACTOR PUF60"/>
    <property type="match status" value="1"/>
</dbReference>
<dbReference type="FunFam" id="3.30.70.330:FF:000382">
    <property type="entry name" value="G-patch domain-containing protein"/>
    <property type="match status" value="1"/>
</dbReference>
<keyword evidence="11" id="KW-1185">Reference proteome</keyword>
<dbReference type="InterPro" id="IPR051974">
    <property type="entry name" value="PUF60_regulator"/>
</dbReference>
<keyword evidence="6" id="KW-0539">Nucleus</keyword>
<dbReference type="InterPro" id="IPR003954">
    <property type="entry name" value="RRM_euk-type"/>
</dbReference>
<name>A0A1D1VE65_RAMVA</name>
<dbReference type="STRING" id="947166.A0A1D1VE65"/>
<feature type="domain" description="RRM" evidence="9">
    <location>
        <begin position="195"/>
        <end position="273"/>
    </location>
</feature>
<feature type="domain" description="RRM" evidence="9">
    <location>
        <begin position="413"/>
        <end position="500"/>
    </location>
</feature>
<dbReference type="FunFam" id="3.30.70.330:FF:000136">
    <property type="entry name" value="poly(U)-binding-splicing factor PUF60 isoform X1"/>
    <property type="match status" value="1"/>
</dbReference>
<evidence type="ECO:0000256" key="3">
    <source>
        <dbReference type="ARBA" id="ARBA00022664"/>
    </source>
</evidence>
<dbReference type="Pfam" id="PF00076">
    <property type="entry name" value="RRM_1"/>
    <property type="match status" value="3"/>
</dbReference>
<dbReference type="PROSITE" id="PS50102">
    <property type="entry name" value="RRM"/>
    <property type="match status" value="3"/>
</dbReference>
<dbReference type="CDD" id="cd12370">
    <property type="entry name" value="RRM1_PUF60"/>
    <property type="match status" value="1"/>
</dbReference>
<dbReference type="GO" id="GO:0000380">
    <property type="term" value="P:alternative mRNA splicing, via spliceosome"/>
    <property type="evidence" value="ECO:0007669"/>
    <property type="project" value="TreeGrafter"/>
</dbReference>
<dbReference type="CDD" id="cd12371">
    <property type="entry name" value="RRM2_PUF60"/>
    <property type="match status" value="1"/>
</dbReference>
<evidence type="ECO:0000256" key="5">
    <source>
        <dbReference type="ARBA" id="ARBA00023187"/>
    </source>
</evidence>
<dbReference type="InterPro" id="IPR035979">
    <property type="entry name" value="RBD_domain_sf"/>
</dbReference>
<dbReference type="Proteomes" id="UP000186922">
    <property type="component" value="Unassembled WGS sequence"/>
</dbReference>
<dbReference type="GO" id="GO:0003723">
    <property type="term" value="F:RNA binding"/>
    <property type="evidence" value="ECO:0007669"/>
    <property type="project" value="UniProtKB-UniRule"/>
</dbReference>
<dbReference type="SMART" id="SM00360">
    <property type="entry name" value="RRM"/>
    <property type="match status" value="3"/>
</dbReference>
<evidence type="ECO:0000313" key="10">
    <source>
        <dbReference type="EMBL" id="GAU98362.1"/>
    </source>
</evidence>
<evidence type="ECO:0000256" key="1">
    <source>
        <dbReference type="ARBA" id="ARBA00004123"/>
    </source>
</evidence>
<dbReference type="PANTHER" id="PTHR47330">
    <property type="entry name" value="POLY(U)-BINDING-SPLICING FACTOR PUF60-B-RELATED"/>
    <property type="match status" value="1"/>
</dbReference>
<dbReference type="InterPro" id="IPR034211">
    <property type="entry name" value="PUF60_RRM2"/>
</dbReference>